<keyword evidence="2" id="KW-1185">Reference proteome</keyword>
<evidence type="ECO:0000313" key="2">
    <source>
        <dbReference type="Proteomes" id="UP000596049"/>
    </source>
</evidence>
<accession>A0ABX7AUF9</accession>
<proteinExistence type="predicted"/>
<protein>
    <recommendedName>
        <fullName evidence="3">DUF1641 domain-containing protein</fullName>
    </recommendedName>
</protein>
<organism evidence="1 2">
    <name type="scientific">Lysinibacillus agricola</name>
    <dbReference type="NCBI Taxonomy" id="2590012"/>
    <lineage>
        <taxon>Bacteria</taxon>
        <taxon>Bacillati</taxon>
        <taxon>Bacillota</taxon>
        <taxon>Bacilli</taxon>
        <taxon>Bacillales</taxon>
        <taxon>Bacillaceae</taxon>
        <taxon>Lysinibacillus</taxon>
    </lineage>
</organism>
<dbReference type="EMBL" id="CP067341">
    <property type="protein sequence ID" value="QQP12785.1"/>
    <property type="molecule type" value="Genomic_DNA"/>
</dbReference>
<name>A0ABX7AUF9_9BACI</name>
<reference evidence="1 2" key="1">
    <citation type="submission" date="2020-01" db="EMBL/GenBank/DDBJ databases">
        <authorList>
            <person name="Liu G."/>
            <person name="Liu B."/>
        </authorList>
    </citation>
    <scope>NUCLEOTIDE SEQUENCE [LARGE SCALE GENOMIC DNA]</scope>
    <source>
        <strain evidence="1 2">FJAT-51161</strain>
    </source>
</reference>
<dbReference type="Proteomes" id="UP000596049">
    <property type="component" value="Chromosome"/>
</dbReference>
<sequence>MANATVSMSEELYQIIEALEKPEVRHSLQRLLEKLPNVEQTIESAENVVDFGKSVLADAKTVDRYEQFASSYNVGSDTITAIVQLMEKLPKLVQTIHQLENIIDFVTAVLQDKQTTDYTMNNLKGYVDPYVEKGKTSLDFLKMIQQRAEEKPQQINVFSIIKWMKDPSVQKSLNYVQATLDILKEKNR</sequence>
<gene>
    <name evidence="1" type="ORF">FJQ98_01430</name>
</gene>
<dbReference type="RefSeq" id="WP_053596602.1">
    <property type="nucleotide sequence ID" value="NZ_CP067341.1"/>
</dbReference>
<evidence type="ECO:0008006" key="3">
    <source>
        <dbReference type="Google" id="ProtNLM"/>
    </source>
</evidence>
<evidence type="ECO:0000313" key="1">
    <source>
        <dbReference type="EMBL" id="QQP12785.1"/>
    </source>
</evidence>